<name>A0ABW2GFD9_9ACTN</name>
<protein>
    <submittedName>
        <fullName evidence="1">HNH endonuclease signature motif containing protein</fullName>
    </submittedName>
</protein>
<accession>A0ABW2GFD9</accession>
<comment type="caution">
    <text evidence="1">The sequence shown here is derived from an EMBL/GenBank/DDBJ whole genome shotgun (WGS) entry which is preliminary data.</text>
</comment>
<dbReference type="InterPro" id="IPR003615">
    <property type="entry name" value="HNH_nuc"/>
</dbReference>
<keyword evidence="2" id="KW-1185">Reference proteome</keyword>
<evidence type="ECO:0000313" key="2">
    <source>
        <dbReference type="Proteomes" id="UP001596413"/>
    </source>
</evidence>
<keyword evidence="1" id="KW-0378">Hydrolase</keyword>
<sequence>MATRYTETRLREAAAACSSFSEAIVFCGGEPHERNRHYLVKRCRFYGIDVSHFSDLPRPYRRPRPSPEELRAAVIGSVSIAETLRKLDRRGNSGERAHLRGWLKEDGLDTSHFLGQAQGRGRPGTRPALTPEEILVRRDPAKGRRQTYLLRRALVEVGVSETCARCGCDPQWQGRAMTLEIDHINGDWSDNRAENLRFLCPNCHAITDTWCRGGSPGRK</sequence>
<keyword evidence="1" id="KW-0255">Endonuclease</keyword>
<dbReference type="CDD" id="cd00085">
    <property type="entry name" value="HNHc"/>
    <property type="match status" value="1"/>
</dbReference>
<dbReference type="Proteomes" id="UP001596413">
    <property type="component" value="Unassembled WGS sequence"/>
</dbReference>
<organism evidence="1 2">
    <name type="scientific">Streptomyces polyrhachis</name>
    <dbReference type="NCBI Taxonomy" id="1282885"/>
    <lineage>
        <taxon>Bacteria</taxon>
        <taxon>Bacillati</taxon>
        <taxon>Actinomycetota</taxon>
        <taxon>Actinomycetes</taxon>
        <taxon>Kitasatosporales</taxon>
        <taxon>Streptomycetaceae</taxon>
        <taxon>Streptomyces</taxon>
    </lineage>
</organism>
<reference evidence="2" key="1">
    <citation type="journal article" date="2019" name="Int. J. Syst. Evol. Microbiol.">
        <title>The Global Catalogue of Microorganisms (GCM) 10K type strain sequencing project: providing services to taxonomists for standard genome sequencing and annotation.</title>
        <authorList>
            <consortium name="The Broad Institute Genomics Platform"/>
            <consortium name="The Broad Institute Genome Sequencing Center for Infectious Disease"/>
            <person name="Wu L."/>
            <person name="Ma J."/>
        </authorList>
    </citation>
    <scope>NUCLEOTIDE SEQUENCE [LARGE SCALE GENOMIC DNA]</scope>
    <source>
        <strain evidence="2">CGMCC 1.13681</strain>
    </source>
</reference>
<proteinExistence type="predicted"/>
<evidence type="ECO:0000313" key="1">
    <source>
        <dbReference type="EMBL" id="MFC7218461.1"/>
    </source>
</evidence>
<keyword evidence="1" id="KW-0540">Nuclease</keyword>
<gene>
    <name evidence="1" type="ORF">ACFQLX_09825</name>
</gene>
<dbReference type="RefSeq" id="WP_386413818.1">
    <property type="nucleotide sequence ID" value="NZ_JBHSZO010000012.1"/>
</dbReference>
<dbReference type="GO" id="GO:0004519">
    <property type="term" value="F:endonuclease activity"/>
    <property type="evidence" value="ECO:0007669"/>
    <property type="project" value="UniProtKB-KW"/>
</dbReference>
<dbReference type="EMBL" id="JBHSZO010000012">
    <property type="protein sequence ID" value="MFC7218461.1"/>
    <property type="molecule type" value="Genomic_DNA"/>
</dbReference>